<sequence length="939" mass="105480">MSMPLSDELNHKQLYLLEVLVKTVEITDESNTDREKPLFVRVKFLDFPFLEITRKDFLKQKDKEVNTNRLDVSESIDANFADNDTDPSGEQESKVAEDELKAGSAEVTPEDETVPGDPSSFNIGKSCMFPMLPLELIKQIQRYPLVIQIYRKNQETEYDLVGGTRVRLGPDFEDLIIEAGDEDTQLPVSNILESELPVKDIFGVPIGKMDIFIRLSCYGVTIVNQFQLIGENGEYMFRNDKKDNTLQAQKKRSFIFGKEPFATASILNGLVHPSDVRGLKAIVTTEENTLPIKGAEPNEEQLAPQLNPNGRFKFVTRAGELQGQPPRSFTPQNWAGKMKPETADVIPANIDPEKFASIKALLKDFLTGNNSGLGGQRTCCDDCCDAKGCGIGRPIEIKDDIASLPYTTPYRHPNDEAGNIDKFFFGPFKNRKQVRSEEIEREVSHRVPHSPTYDEPDLIQKILSASITTIPWVWDKVSNAASDIFGAPELIDAETLAWALAILYFKNVLPHDSSHEKNADNKRSDFKKDQNRVVKIPDSLPITNDGVALSKYAYESHKPIDLNGHKERDDKQCFFANKHEEQKAYPTISKFSSSPSQMNEVGNTINSNIGKCNVNSNIDEKVDSSLEMKSDQKNNQLMEKQVEKPFELKPEVLIGTDQSDFEEKMIKVPETPNINRFIVKTQTVKSDSTLTKSTSGKTRKKDSAEIAIKEFKGKLGKKNASKLERKLDSQSTRMRRKYMSIYNYTDGMYPGINVGHRHCTHLSRCVPKSMGWLWNTSDSGDGLKKRRGWKPGAINKTIANMIKMTKIAAGIEVAVEEEKPKGPKKVVRKVRRPISAGSGTTSTNETTDDYDYYDSSPLPPTLHVHKKDGVYFISMNPLRLEDDDEEQVPLMFKIDADPSTSSSESSLEIECTAPGALRRRLIKPPPVCQDKQTATEECV</sequence>
<comment type="caution">
    <text evidence="3">The sequence shown here is derived from an EMBL/GenBank/DDBJ whole genome shotgun (WGS) entry which is preliminary data.</text>
</comment>
<dbReference type="Pfam" id="PF14924">
    <property type="entry name" value="MAP10_N"/>
    <property type="match status" value="1"/>
</dbReference>
<dbReference type="AlphaFoldDB" id="A0A482XA68"/>
<evidence type="ECO:0000313" key="3">
    <source>
        <dbReference type="EMBL" id="RZF42875.1"/>
    </source>
</evidence>
<evidence type="ECO:0000256" key="1">
    <source>
        <dbReference type="SAM" id="MobiDB-lite"/>
    </source>
</evidence>
<feature type="compositionally biased region" description="Basic and acidic residues" evidence="1">
    <location>
        <begin position="91"/>
        <end position="101"/>
    </location>
</feature>
<dbReference type="PANTHER" id="PTHR39079">
    <property type="entry name" value="FI08034P-RELATED"/>
    <property type="match status" value="1"/>
</dbReference>
<evidence type="ECO:0000259" key="2">
    <source>
        <dbReference type="Pfam" id="PF16003"/>
    </source>
</evidence>
<dbReference type="InParanoid" id="A0A482XA68"/>
<reference evidence="3 4" key="1">
    <citation type="journal article" date="2017" name="Gigascience">
        <title>Genome sequence of the small brown planthopper, Laodelphax striatellus.</title>
        <authorList>
            <person name="Zhu J."/>
            <person name="Jiang F."/>
            <person name="Wang X."/>
            <person name="Yang P."/>
            <person name="Bao Y."/>
            <person name="Zhao W."/>
            <person name="Wang W."/>
            <person name="Lu H."/>
            <person name="Wang Q."/>
            <person name="Cui N."/>
            <person name="Li J."/>
            <person name="Chen X."/>
            <person name="Luo L."/>
            <person name="Yu J."/>
            <person name="Kang L."/>
            <person name="Cui F."/>
        </authorList>
    </citation>
    <scope>NUCLEOTIDE SEQUENCE [LARGE SCALE GENOMIC DNA]</scope>
    <source>
        <strain evidence="3">Lst14</strain>
    </source>
</reference>
<dbReference type="Proteomes" id="UP000291343">
    <property type="component" value="Unassembled WGS sequence"/>
</dbReference>
<accession>A0A482XA68</accession>
<dbReference type="STRING" id="195883.A0A482XA68"/>
<dbReference type="EMBL" id="QKKF02013937">
    <property type="protein sequence ID" value="RZF42875.1"/>
    <property type="molecule type" value="Genomic_DNA"/>
</dbReference>
<dbReference type="PANTHER" id="PTHR39079:SF1">
    <property type="entry name" value="GH11706P-RELATED"/>
    <property type="match status" value="1"/>
</dbReference>
<dbReference type="Pfam" id="PF16003">
    <property type="entry name" value="DUF4776"/>
    <property type="match status" value="1"/>
</dbReference>
<organism evidence="3 4">
    <name type="scientific">Laodelphax striatellus</name>
    <name type="common">Small brown planthopper</name>
    <name type="synonym">Delphax striatella</name>
    <dbReference type="NCBI Taxonomy" id="195883"/>
    <lineage>
        <taxon>Eukaryota</taxon>
        <taxon>Metazoa</taxon>
        <taxon>Ecdysozoa</taxon>
        <taxon>Arthropoda</taxon>
        <taxon>Hexapoda</taxon>
        <taxon>Insecta</taxon>
        <taxon>Pterygota</taxon>
        <taxon>Neoptera</taxon>
        <taxon>Paraneoptera</taxon>
        <taxon>Hemiptera</taxon>
        <taxon>Auchenorrhyncha</taxon>
        <taxon>Fulgoroidea</taxon>
        <taxon>Delphacidae</taxon>
        <taxon>Criomorphinae</taxon>
        <taxon>Laodelphax</taxon>
    </lineage>
</organism>
<gene>
    <name evidence="3" type="ORF">LSTR_LSTR003699</name>
</gene>
<proteinExistence type="predicted"/>
<protein>
    <recommendedName>
        <fullName evidence="2">DUF4776 domain-containing protein</fullName>
    </recommendedName>
</protein>
<evidence type="ECO:0000313" key="4">
    <source>
        <dbReference type="Proteomes" id="UP000291343"/>
    </source>
</evidence>
<dbReference type="InterPro" id="IPR031949">
    <property type="entry name" value="DUF4776"/>
</dbReference>
<dbReference type="OrthoDB" id="6618562at2759"/>
<feature type="domain" description="DUF4776" evidence="2">
    <location>
        <begin position="593"/>
        <end position="803"/>
    </location>
</feature>
<keyword evidence="4" id="KW-1185">Reference proteome</keyword>
<name>A0A482XA68_LAOST</name>
<feature type="region of interest" description="Disordered" evidence="1">
    <location>
        <begin position="76"/>
        <end position="118"/>
    </location>
</feature>